<organism evidence="5 6">
    <name type="scientific">Loxostege sticticalis</name>
    <name type="common">Beet webworm moth</name>
    <dbReference type="NCBI Taxonomy" id="481309"/>
    <lineage>
        <taxon>Eukaryota</taxon>
        <taxon>Metazoa</taxon>
        <taxon>Ecdysozoa</taxon>
        <taxon>Arthropoda</taxon>
        <taxon>Hexapoda</taxon>
        <taxon>Insecta</taxon>
        <taxon>Pterygota</taxon>
        <taxon>Neoptera</taxon>
        <taxon>Endopterygota</taxon>
        <taxon>Lepidoptera</taxon>
        <taxon>Glossata</taxon>
        <taxon>Ditrysia</taxon>
        <taxon>Pyraloidea</taxon>
        <taxon>Crambidae</taxon>
        <taxon>Pyraustinae</taxon>
        <taxon>Loxostege</taxon>
    </lineage>
</organism>
<evidence type="ECO:0008006" key="7">
    <source>
        <dbReference type="Google" id="ProtNLM"/>
    </source>
</evidence>
<keyword evidence="3" id="KW-0539">Nucleus</keyword>
<evidence type="ECO:0000256" key="1">
    <source>
        <dbReference type="ARBA" id="ARBA00004123"/>
    </source>
</evidence>
<evidence type="ECO:0000313" key="5">
    <source>
        <dbReference type="EMBL" id="KAL0880531.1"/>
    </source>
</evidence>
<accession>A0ABR3HVE7</accession>
<feature type="region of interest" description="Disordered" evidence="4">
    <location>
        <begin position="27"/>
        <end position="65"/>
    </location>
</feature>
<evidence type="ECO:0000313" key="6">
    <source>
        <dbReference type="Proteomes" id="UP001549920"/>
    </source>
</evidence>
<name>A0ABR3HVE7_LOXSC</name>
<dbReference type="PANTHER" id="PTHR13471:SF0">
    <property type="entry name" value="NUCLEAR EXOSOME REGULATOR NRDE2"/>
    <property type="match status" value="1"/>
</dbReference>
<feature type="compositionally biased region" description="Pro residues" evidence="4">
    <location>
        <begin position="47"/>
        <end position="59"/>
    </location>
</feature>
<evidence type="ECO:0000256" key="4">
    <source>
        <dbReference type="SAM" id="MobiDB-lite"/>
    </source>
</evidence>
<sequence length="809" mass="86583">MSLFPAYSQDDAETHLEIQLKHELSPGAELSPACEASLLASDEESPARPPPPSPPPPPSFRDDFYLDPKSDYGNLRVSTLYYPGRPQYASRSEVLALGAGRPERRARRKRRYWEARGPEPRALDDELAPRLQAFRAMLADAPTDVQLWLKFIRFQEQCSGVGAALEVATDACARAAHAALRRERHRLARHHLPAHQYTATLRDAIAAEKSVGRRAELWLFLLQALAAAPASCSATALGAAAAAAAHDSAALPHAYPHILHAYGSFLRAAGLWELLVLLMELVASMSFPPNDAFPPPEDEARTAAAEQRLLRIEDEVCASGLPLAARWVRVERARAAAHWRAPRHASADPQRAPLAADVTDLLLPVAGSDAAFLLVAQLLRLAKVPMLPGGEYVRRAFSCGAAEAVDDCAEALLGVTRAARRLPPAHPARAPPGAAARLLALLADPPHYMHHEAGFLQWVQALWAASCAWVTGERRVALLCWRLRWMHSMALLLDTQDEHGREEMRRIRNEAKSLVRAAAVASPLPFAQLARIEHAAAGPAAGAAAAARAARAALRDPDVTVEQRLYVARVAAELIAMGFRVNVTNDFVPPAPGVWAVLCAVLGRALPADAELRAAPPAALVQRALGVEISGGARVLAALLPGAGEWAAARALLASPAERHRLFQRAVAAPPDPTQVHASAGGAAARFTSTTYTYLRLLIILVNRSPVYNSEFFSKGRVALRTSRRVARAGGAGASAWAALIEAAARADSAALTPLHALLAATDACPAHKWLYVRGAAWSGGAAAADAALDRQLRLHALPDELAAVADQP</sequence>
<proteinExistence type="inferred from homology"/>
<dbReference type="EMBL" id="JBEUOH010000013">
    <property type="protein sequence ID" value="KAL0880531.1"/>
    <property type="molecule type" value="Genomic_DNA"/>
</dbReference>
<evidence type="ECO:0000256" key="3">
    <source>
        <dbReference type="ARBA" id="ARBA00023242"/>
    </source>
</evidence>
<gene>
    <name evidence="5" type="ORF">ABMA27_002924</name>
</gene>
<dbReference type="InterPro" id="IPR013633">
    <property type="entry name" value="NRDE-2"/>
</dbReference>
<dbReference type="PANTHER" id="PTHR13471">
    <property type="entry name" value="TETRATRICOPEPTIDE-LIKE HELICAL"/>
    <property type="match status" value="1"/>
</dbReference>
<comment type="caution">
    <text evidence="5">The sequence shown here is derived from an EMBL/GenBank/DDBJ whole genome shotgun (WGS) entry which is preliminary data.</text>
</comment>
<keyword evidence="6" id="KW-1185">Reference proteome</keyword>
<dbReference type="Proteomes" id="UP001549920">
    <property type="component" value="Unassembled WGS sequence"/>
</dbReference>
<reference evidence="5 6" key="1">
    <citation type="submission" date="2024-06" db="EMBL/GenBank/DDBJ databases">
        <title>A chromosome-level genome assembly of beet webworm, Loxostege sticticalis.</title>
        <authorList>
            <person name="Zhang Y."/>
        </authorList>
    </citation>
    <scope>NUCLEOTIDE SEQUENCE [LARGE SCALE GENOMIC DNA]</scope>
    <source>
        <strain evidence="5">AQ026</strain>
        <tissue evidence="5">Whole body</tissue>
    </source>
</reference>
<comment type="similarity">
    <text evidence="2">Belongs to the NRDE2 family.</text>
</comment>
<protein>
    <recommendedName>
        <fullName evidence="7">Protein NRDE2 homolog</fullName>
    </recommendedName>
</protein>
<evidence type="ECO:0000256" key="2">
    <source>
        <dbReference type="ARBA" id="ARBA00009265"/>
    </source>
</evidence>
<comment type="subcellular location">
    <subcellularLocation>
        <location evidence="1">Nucleus</location>
    </subcellularLocation>
</comment>